<feature type="domain" description="Glycosyl transferase family 1" evidence="7">
    <location>
        <begin position="183"/>
        <end position="341"/>
    </location>
</feature>
<feature type="domain" description="tRNA-queuosine alpha-mannosyltransferase N-terminal" evidence="8">
    <location>
        <begin position="2"/>
        <end position="166"/>
    </location>
</feature>
<reference evidence="9 10" key="1">
    <citation type="submission" date="2020-08" db="EMBL/GenBank/DDBJ databases">
        <title>Bridging the membrane lipid divide: bacteria of the FCB group superphylum have the potential to synthesize archaeal ether lipids.</title>
        <authorList>
            <person name="Villanueva L."/>
            <person name="Von Meijenfeldt F.A.B."/>
            <person name="Westbye A.B."/>
            <person name="Yadav S."/>
            <person name="Hopmans E.C."/>
            <person name="Dutilh B.E."/>
            <person name="Sinninghe Damste J.S."/>
        </authorList>
    </citation>
    <scope>NUCLEOTIDE SEQUENCE [LARGE SCALE GENOMIC DNA]</scope>
    <source>
        <strain evidence="9">NIOZ-UU17</strain>
    </source>
</reference>
<dbReference type="Pfam" id="PF00534">
    <property type="entry name" value="Glycos_transf_1"/>
    <property type="match status" value="1"/>
</dbReference>
<dbReference type="CDD" id="cd03801">
    <property type="entry name" value="GT4_PimA-like"/>
    <property type="match status" value="1"/>
</dbReference>
<evidence type="ECO:0000256" key="2">
    <source>
        <dbReference type="ARBA" id="ARBA00022676"/>
    </source>
</evidence>
<comment type="catalytic activity">
    <reaction evidence="6">
        <text>queuosine(34) in tRNA(Asp) + GDP-alpha-D-mannose = O-4''-alpha-D-mannosylqueuosine(34) in tRNA(Asp) + GDP + H(+)</text>
        <dbReference type="Rhea" id="RHEA:12885"/>
        <dbReference type="Rhea" id="RHEA-COMP:18572"/>
        <dbReference type="Rhea" id="RHEA-COMP:18581"/>
        <dbReference type="ChEBI" id="CHEBI:15378"/>
        <dbReference type="ChEBI" id="CHEBI:57527"/>
        <dbReference type="ChEBI" id="CHEBI:58189"/>
        <dbReference type="ChEBI" id="CHEBI:194431"/>
        <dbReference type="ChEBI" id="CHEBI:194442"/>
        <dbReference type="EC" id="2.4.1.110"/>
    </reaction>
    <physiologicalReaction direction="left-to-right" evidence="6">
        <dbReference type="Rhea" id="RHEA:12886"/>
    </physiologicalReaction>
</comment>
<evidence type="ECO:0000256" key="4">
    <source>
        <dbReference type="ARBA" id="ARBA00044517"/>
    </source>
</evidence>
<comment type="caution">
    <text evidence="9">The sequence shown here is derived from an EMBL/GenBank/DDBJ whole genome shotgun (WGS) entry which is preliminary data.</text>
</comment>
<evidence type="ECO:0000259" key="7">
    <source>
        <dbReference type="Pfam" id="PF00534"/>
    </source>
</evidence>
<keyword evidence="3" id="KW-0808">Transferase</keyword>
<dbReference type="PANTHER" id="PTHR13615">
    <property type="entry name" value="GLYCOSYLTRANSFERASE-LIKE 1"/>
    <property type="match status" value="1"/>
</dbReference>
<dbReference type="Pfam" id="PF12038">
    <property type="entry name" value="QTMAN_N"/>
    <property type="match status" value="1"/>
</dbReference>
<accession>A0A8J6P867</accession>
<evidence type="ECO:0000313" key="10">
    <source>
        <dbReference type="Proteomes" id="UP000605201"/>
    </source>
</evidence>
<dbReference type="Proteomes" id="UP000605201">
    <property type="component" value="Unassembled WGS sequence"/>
</dbReference>
<protein>
    <recommendedName>
        <fullName evidence="5">tRNA-queuosine alpha-mannosyltransferase</fullName>
        <ecNumber evidence="4">2.4.1.110</ecNumber>
    </recommendedName>
</protein>
<gene>
    <name evidence="9" type="ORF">H8D96_17285</name>
</gene>
<keyword evidence="2" id="KW-0328">Glycosyltransferase</keyword>
<dbReference type="GO" id="GO:0016438">
    <property type="term" value="F:tRNA-queuosine(34) beta-mannosyltransferase activity"/>
    <property type="evidence" value="ECO:0007669"/>
    <property type="project" value="UniProtKB-EC"/>
</dbReference>
<evidence type="ECO:0000256" key="5">
    <source>
        <dbReference type="ARBA" id="ARBA00044539"/>
    </source>
</evidence>
<dbReference type="AlphaFoldDB" id="A0A8J6P867"/>
<name>A0A8J6P867_9BACT</name>
<evidence type="ECO:0000256" key="1">
    <source>
        <dbReference type="ARBA" id="ARBA00009481"/>
    </source>
</evidence>
<dbReference type="Gene3D" id="3.40.50.2000">
    <property type="entry name" value="Glycogen Phosphorylase B"/>
    <property type="match status" value="1"/>
</dbReference>
<dbReference type="InterPro" id="IPR051862">
    <property type="entry name" value="GT-like_domain_containing_1"/>
</dbReference>
<organism evidence="9 10">
    <name type="scientific">Candidatus Desulfatibia vada</name>
    <dbReference type="NCBI Taxonomy" id="2841696"/>
    <lineage>
        <taxon>Bacteria</taxon>
        <taxon>Pseudomonadati</taxon>
        <taxon>Thermodesulfobacteriota</taxon>
        <taxon>Desulfobacteria</taxon>
        <taxon>Desulfobacterales</taxon>
        <taxon>Desulfobacterales incertae sedis</taxon>
        <taxon>Candidatus Desulfatibia</taxon>
    </lineage>
</organism>
<evidence type="ECO:0000256" key="6">
    <source>
        <dbReference type="ARBA" id="ARBA00048439"/>
    </source>
</evidence>
<evidence type="ECO:0000259" key="8">
    <source>
        <dbReference type="Pfam" id="PF12038"/>
    </source>
</evidence>
<dbReference type="InterPro" id="IPR001296">
    <property type="entry name" value="Glyco_trans_1"/>
</dbReference>
<evidence type="ECO:0000313" key="9">
    <source>
        <dbReference type="EMBL" id="MBC8433665.1"/>
    </source>
</evidence>
<dbReference type="EMBL" id="JACNIG010000317">
    <property type="protein sequence ID" value="MBC8433665.1"/>
    <property type="molecule type" value="Genomic_DNA"/>
</dbReference>
<dbReference type="EC" id="2.4.1.110" evidence="4"/>
<comment type="similarity">
    <text evidence="1">Belongs to the glycosyltransferase group 1 family. Glycosyltransferase 4 subfamily.</text>
</comment>
<dbReference type="PANTHER" id="PTHR13615:SF3">
    <property type="entry name" value="GLYCOSYLTRANSFERASE-LIKE DOMAIN-CONTAINING PROTEIN 1"/>
    <property type="match status" value="1"/>
</dbReference>
<proteinExistence type="inferred from homology"/>
<dbReference type="InterPro" id="IPR022701">
    <property type="entry name" value="QTMAN_N"/>
</dbReference>
<evidence type="ECO:0000256" key="3">
    <source>
        <dbReference type="ARBA" id="ARBA00022679"/>
    </source>
</evidence>
<sequence>MKFIFLEPFFGGSHRNFAEGLISHSKHEIDLYTLPARFWKWRMRGAALYFAKKIPPLENYDGLIATDLMSLSDLKALCSPSCPPSLVYFHENQLTYPLAPGEARDFQFGFTDITTALAADRVIFNSQTHFDAFFSSLPGFLTMMPEYEPKWVVDAIRQKAGALHPGCQFPAEQSVLAGFPLQKDTPPLIIWNHRWEFDKNPADFFDALDAILEQNLDFRLALLGENFQMVPKEFIAARQRYGRRVVHYGHEDSREKYCEWLRLGSIVISTAKQENFGISVVEAVRHGCIPLLPNRLSYPEIIPHDYHADVLYQDQADLVDKLALLISNYARFETLRQNLAEAMERFAWGNLIDQYDDMLEELTRINS</sequence>
<dbReference type="SUPFAM" id="SSF53756">
    <property type="entry name" value="UDP-Glycosyltransferase/glycogen phosphorylase"/>
    <property type="match status" value="1"/>
</dbReference>